<dbReference type="EMBL" id="QVTE01000051">
    <property type="protein sequence ID" value="RFU66360.1"/>
    <property type="molecule type" value="Genomic_DNA"/>
</dbReference>
<dbReference type="InterPro" id="IPR036514">
    <property type="entry name" value="SGNH_hydro_sf"/>
</dbReference>
<comment type="caution">
    <text evidence="2">The sequence shown here is derived from an EMBL/GenBank/DDBJ whole genome shotgun (WGS) entry which is preliminary data.</text>
</comment>
<keyword evidence="3" id="KW-1185">Reference proteome</keyword>
<gene>
    <name evidence="2" type="ORF">D0469_17135</name>
</gene>
<sequence>MHLNRKSVVSFTVFSALLTLILIFSLSWALYDYYRAAPQPIKASDTETAVQTRENEAMTIIALGDSLTRGTGDETGRGYVGIVSEQLKRDSDKQVIIHNIGINGQRSAQLKEQVKKQEIQRQIGMADAVLITIGGNDLFQGGQTLMNIDPKEIEKAQNIYSANIQSIFETVRSINSEAAIYLIGLYNPFIELEDSELTTRAVTEWNQRSAELSSEFPRTIFVPTFDLFQLNVNDYLFSDKFHPNRDGYKMIADRVAALLSRQEGVK</sequence>
<dbReference type="Gene3D" id="3.40.50.1110">
    <property type="entry name" value="SGNH hydrolase"/>
    <property type="match status" value="1"/>
</dbReference>
<dbReference type="PANTHER" id="PTHR30383:SF27">
    <property type="entry name" value="SPORE GERMINATION LIPASE LIPC"/>
    <property type="match status" value="1"/>
</dbReference>
<dbReference type="Pfam" id="PF13472">
    <property type="entry name" value="Lipase_GDSL_2"/>
    <property type="match status" value="1"/>
</dbReference>
<dbReference type="InterPro" id="IPR051532">
    <property type="entry name" value="Ester_Hydrolysis_Enzymes"/>
</dbReference>
<dbReference type="SUPFAM" id="SSF52266">
    <property type="entry name" value="SGNH hydrolase"/>
    <property type="match status" value="1"/>
</dbReference>
<organism evidence="2 3">
    <name type="scientific">Peribacillus saganii</name>
    <dbReference type="NCBI Taxonomy" id="2303992"/>
    <lineage>
        <taxon>Bacteria</taxon>
        <taxon>Bacillati</taxon>
        <taxon>Bacillota</taxon>
        <taxon>Bacilli</taxon>
        <taxon>Bacillales</taxon>
        <taxon>Bacillaceae</taxon>
        <taxon>Peribacillus</taxon>
    </lineage>
</organism>
<evidence type="ECO:0000313" key="2">
    <source>
        <dbReference type="EMBL" id="RFU66360.1"/>
    </source>
</evidence>
<dbReference type="GO" id="GO:0004622">
    <property type="term" value="F:phosphatidylcholine lysophospholipase activity"/>
    <property type="evidence" value="ECO:0007669"/>
    <property type="project" value="TreeGrafter"/>
</dbReference>
<dbReference type="PANTHER" id="PTHR30383">
    <property type="entry name" value="THIOESTERASE 1/PROTEASE 1/LYSOPHOSPHOLIPASE L1"/>
    <property type="match status" value="1"/>
</dbReference>
<name>A0A372LJ28_9BACI</name>
<dbReference type="AlphaFoldDB" id="A0A372LJ28"/>
<evidence type="ECO:0000313" key="3">
    <source>
        <dbReference type="Proteomes" id="UP000264541"/>
    </source>
</evidence>
<accession>A0A372LJ28</accession>
<dbReference type="OrthoDB" id="252349at2"/>
<feature type="domain" description="SGNH hydrolase-type esterase" evidence="1">
    <location>
        <begin position="62"/>
        <end position="249"/>
    </location>
</feature>
<dbReference type="CDD" id="cd04506">
    <property type="entry name" value="SGNH_hydrolase_YpmR_like"/>
    <property type="match status" value="1"/>
</dbReference>
<evidence type="ECO:0000259" key="1">
    <source>
        <dbReference type="Pfam" id="PF13472"/>
    </source>
</evidence>
<protein>
    <submittedName>
        <fullName evidence="2">GDSL family lipase</fullName>
    </submittedName>
</protein>
<dbReference type="Proteomes" id="UP000264541">
    <property type="component" value="Unassembled WGS sequence"/>
</dbReference>
<reference evidence="2 3" key="1">
    <citation type="submission" date="2018-08" db="EMBL/GenBank/DDBJ databases">
        <title>Bacillus chawlae sp. nov., Bacillus glennii sp. nov., and Bacillus saganii sp. nov. Isolated from the Vehicle Assembly Building at Kennedy Space Center where the Viking Spacecraft were Assembled.</title>
        <authorList>
            <person name="Seuylemezian A."/>
            <person name="Vaishampayan P."/>
        </authorList>
    </citation>
    <scope>NUCLEOTIDE SEQUENCE [LARGE SCALE GENOMIC DNA]</scope>
    <source>
        <strain evidence="2 3">V47-23a</strain>
    </source>
</reference>
<proteinExistence type="predicted"/>
<dbReference type="InterPro" id="IPR013830">
    <property type="entry name" value="SGNH_hydro"/>
</dbReference>